<sequence>MGTSKGYGGPPNGLVPSWLATGGEGDGDTDGQAQAGGDGDGAGDDVAQPQHDGTSAAAAGGFTAARTAFTRFSKTGSSSTLGAAMAAYVGGGSGRSGGASGGAGGARRAAQRMGSSRASGAKLLGVVRDFQAIGPVDTLRQLDLEGMANQPASEVFLAMLEFLCPPGGAIDEAISRQAMLEAIGNLDQVAPTAFAQLSTEQLREFFLDFIALSIEGRVIADIGARGITLSADIPTVERAHEQLHDFIEGCCRVHLTGLLTGLEALSNRDVEQRSNEIYEAAFSLIADAGEDAQ</sequence>
<keyword evidence="3" id="KW-1185">Reference proteome</keyword>
<evidence type="ECO:0000256" key="1">
    <source>
        <dbReference type="SAM" id="MobiDB-lite"/>
    </source>
</evidence>
<feature type="compositionally biased region" description="Gly residues" evidence="1">
    <location>
        <begin position="1"/>
        <end position="11"/>
    </location>
</feature>
<proteinExistence type="predicted"/>
<comment type="caution">
    <text evidence="2">The sequence shown here is derived from an EMBL/GenBank/DDBJ whole genome shotgun (WGS) entry which is preliminary data.</text>
</comment>
<evidence type="ECO:0000313" key="3">
    <source>
        <dbReference type="Proteomes" id="UP000301751"/>
    </source>
</evidence>
<dbReference type="EMBL" id="BJCL01000018">
    <property type="protein sequence ID" value="GCL65664.1"/>
    <property type="molecule type" value="Genomic_DNA"/>
</dbReference>
<organism evidence="2 3">
    <name type="scientific">Pseudaquabacterium pictum</name>
    <dbReference type="NCBI Taxonomy" id="2315236"/>
    <lineage>
        <taxon>Bacteria</taxon>
        <taxon>Pseudomonadati</taxon>
        <taxon>Pseudomonadota</taxon>
        <taxon>Betaproteobacteria</taxon>
        <taxon>Burkholderiales</taxon>
        <taxon>Sphaerotilaceae</taxon>
        <taxon>Pseudaquabacterium</taxon>
    </lineage>
</organism>
<accession>A0A480AVY8</accession>
<dbReference type="Proteomes" id="UP000301751">
    <property type="component" value="Unassembled WGS sequence"/>
</dbReference>
<dbReference type="InterPro" id="IPR049675">
    <property type="entry name" value="QatB"/>
</dbReference>
<protein>
    <submittedName>
        <fullName evidence="2">Uncharacterized protein</fullName>
    </submittedName>
</protein>
<name>A0A480AVY8_9BURK</name>
<evidence type="ECO:0000313" key="2">
    <source>
        <dbReference type="EMBL" id="GCL65664.1"/>
    </source>
</evidence>
<dbReference type="NCBIfam" id="NF041924">
    <property type="entry name" value="QatB"/>
    <property type="match status" value="1"/>
</dbReference>
<dbReference type="AlphaFoldDB" id="A0A480AVY8"/>
<gene>
    <name evidence="2" type="ORF">AQPW35_47450</name>
</gene>
<feature type="region of interest" description="Disordered" evidence="1">
    <location>
        <begin position="1"/>
        <end position="56"/>
    </location>
</feature>
<reference evidence="3" key="1">
    <citation type="submission" date="2019-03" db="EMBL/GenBank/DDBJ databases">
        <title>Aquabacterium pictum sp.nov., the first bacteriochlorophyll a-containing freshwater bacterium in the genus Aquabacterium of the class Betaproteobacteria.</title>
        <authorList>
            <person name="Hirose S."/>
            <person name="Tank M."/>
            <person name="Hara E."/>
            <person name="Tamaki H."/>
            <person name="Takaichi S."/>
            <person name="Haruta S."/>
            <person name="Hanada S."/>
        </authorList>
    </citation>
    <scope>NUCLEOTIDE SEQUENCE [LARGE SCALE GENOMIC DNA]</scope>
    <source>
        <strain evidence="3">W35</strain>
    </source>
</reference>